<feature type="region of interest" description="Disordered" evidence="1">
    <location>
        <begin position="26"/>
        <end position="86"/>
    </location>
</feature>
<dbReference type="EMBL" id="NCKW01005598">
    <property type="protein sequence ID" value="POM72640.1"/>
    <property type="molecule type" value="Genomic_DNA"/>
</dbReference>
<reference evidence="2 3" key="1">
    <citation type="journal article" date="2017" name="Genome Biol. Evol.">
        <title>Phytophthora megakarya and P. palmivora, closely related causal agents of cacao black pod rot, underwent increases in genome sizes and gene numbers by different mechanisms.</title>
        <authorList>
            <person name="Ali S.S."/>
            <person name="Shao J."/>
            <person name="Lary D.J."/>
            <person name="Kronmiller B."/>
            <person name="Shen D."/>
            <person name="Strem M.D."/>
            <person name="Amoako-Attah I."/>
            <person name="Akrofi A.Y."/>
            <person name="Begoude B.A."/>
            <person name="Ten Hoopen G.M."/>
            <person name="Coulibaly K."/>
            <person name="Kebe B.I."/>
            <person name="Melnick R.L."/>
            <person name="Guiltinan M.J."/>
            <person name="Tyler B.M."/>
            <person name="Meinhardt L.W."/>
            <person name="Bailey B.A."/>
        </authorList>
    </citation>
    <scope>NUCLEOTIDE SEQUENCE [LARGE SCALE GENOMIC DNA]</scope>
    <source>
        <strain evidence="3">sbr112.9</strain>
    </source>
</reference>
<evidence type="ECO:0000313" key="2">
    <source>
        <dbReference type="EMBL" id="POM72640.1"/>
    </source>
</evidence>
<feature type="region of interest" description="Disordered" evidence="1">
    <location>
        <begin position="155"/>
        <end position="181"/>
    </location>
</feature>
<feature type="compositionally biased region" description="Basic residues" evidence="1">
    <location>
        <begin position="263"/>
        <end position="284"/>
    </location>
</feature>
<feature type="region of interest" description="Disordered" evidence="1">
    <location>
        <begin position="446"/>
        <end position="465"/>
    </location>
</feature>
<feature type="compositionally biased region" description="Low complexity" evidence="1">
    <location>
        <begin position="290"/>
        <end position="299"/>
    </location>
</feature>
<organism evidence="2 3">
    <name type="scientific">Phytophthora palmivora</name>
    <dbReference type="NCBI Taxonomy" id="4796"/>
    <lineage>
        <taxon>Eukaryota</taxon>
        <taxon>Sar</taxon>
        <taxon>Stramenopiles</taxon>
        <taxon>Oomycota</taxon>
        <taxon>Peronosporomycetes</taxon>
        <taxon>Peronosporales</taxon>
        <taxon>Peronosporaceae</taxon>
        <taxon>Phytophthora</taxon>
    </lineage>
</organism>
<sequence>MSSEAAEAVVSTLHQVQQLTATMARLDEKVSAGHPSSQGGQLQRELDEAKREALDAERRAPSDVCTRSNRPRRLNRERREAATAQHLQQRQAEADAKLEAERAAWMAQVQQGLEDVERKLKVLEIVREEERVTARNIQEFQAGQIRDLRASSAQVQSDYATTDPKPATTTRANSGDSKRVTMSQDIIMGKGTGDQSQSGLKNVPRTVLDQLRATLPEADFARIAGSVGPKEIKTEIHASAAAAGASKTQRRTKALRSAAKTLTRGRGKLNTRLKRKKSTHKQTRRNNDPSESSGSSGSESEADSSSDDDLGEAVKSSLAMPFTSKAGNTMITFRPYINSATLGMFDEKTPIGDRKNWWEKFINMTTPKHVLQDWKRMSTEFRRMYLMAVKADVRFRKSKKERGEHIKRFIKNLRDSQLKVVLRNQRFRYLEDLEFVLKQNEDLGLDGGYDSSSSQKRDFRADNATPTRFKSSSRAFVSVSEDEGGWESEGHVRFDDEMEEVSAKPEVKVAERGALVGSTPETGAQSALSEQDIRSAVYRAMESAGWRPPQSSPQ</sequence>
<evidence type="ECO:0008006" key="4">
    <source>
        <dbReference type="Google" id="ProtNLM"/>
    </source>
</evidence>
<feature type="compositionally biased region" description="Acidic residues" evidence="1">
    <location>
        <begin position="300"/>
        <end position="311"/>
    </location>
</feature>
<keyword evidence="3" id="KW-1185">Reference proteome</keyword>
<feature type="compositionally biased region" description="Polar residues" evidence="1">
    <location>
        <begin position="167"/>
        <end position="181"/>
    </location>
</feature>
<proteinExistence type="predicted"/>
<protein>
    <recommendedName>
        <fullName evidence="4">Retrotransposon gag domain-containing protein</fullName>
    </recommendedName>
</protein>
<comment type="caution">
    <text evidence="2">The sequence shown here is derived from an EMBL/GenBank/DDBJ whole genome shotgun (WGS) entry which is preliminary data.</text>
</comment>
<dbReference type="AlphaFoldDB" id="A0A2P4Y4A9"/>
<gene>
    <name evidence="2" type="ORF">PHPALM_10612</name>
</gene>
<dbReference type="Proteomes" id="UP000237271">
    <property type="component" value="Unassembled WGS sequence"/>
</dbReference>
<accession>A0A2P4Y4A9</accession>
<feature type="compositionally biased region" description="Basic and acidic residues" evidence="1">
    <location>
        <begin position="44"/>
        <end position="61"/>
    </location>
</feature>
<evidence type="ECO:0000256" key="1">
    <source>
        <dbReference type="SAM" id="MobiDB-lite"/>
    </source>
</evidence>
<feature type="region of interest" description="Disordered" evidence="1">
    <location>
        <begin position="239"/>
        <end position="313"/>
    </location>
</feature>
<evidence type="ECO:0000313" key="3">
    <source>
        <dbReference type="Proteomes" id="UP000237271"/>
    </source>
</evidence>
<name>A0A2P4Y4A9_9STRA</name>